<protein>
    <submittedName>
        <fullName evidence="3">Uncharacterized protein</fullName>
    </submittedName>
</protein>
<accession>A0A8J2SA45</accession>
<reference evidence="3" key="1">
    <citation type="submission" date="2021-11" db="EMBL/GenBank/DDBJ databases">
        <authorList>
            <consortium name="Genoscope - CEA"/>
            <person name="William W."/>
        </authorList>
    </citation>
    <scope>NUCLEOTIDE SEQUENCE</scope>
</reference>
<dbReference type="GO" id="GO:0005737">
    <property type="term" value="C:cytoplasm"/>
    <property type="evidence" value="ECO:0007669"/>
    <property type="project" value="TreeGrafter"/>
</dbReference>
<dbReference type="PROSITE" id="PS50054">
    <property type="entry name" value="TYR_PHOSPHATASE_DUAL"/>
    <property type="match status" value="1"/>
</dbReference>
<dbReference type="InterPro" id="IPR000387">
    <property type="entry name" value="Tyr_Pase_dom"/>
</dbReference>
<dbReference type="Pfam" id="PF00782">
    <property type="entry name" value="DSPc"/>
    <property type="match status" value="1"/>
</dbReference>
<evidence type="ECO:0000259" key="2">
    <source>
        <dbReference type="PROSITE" id="PS50056"/>
    </source>
</evidence>
<evidence type="ECO:0000259" key="1">
    <source>
        <dbReference type="PROSITE" id="PS50054"/>
    </source>
</evidence>
<dbReference type="OrthoDB" id="10252009at2759"/>
<dbReference type="Gene3D" id="3.90.190.10">
    <property type="entry name" value="Protein tyrosine phosphatase superfamily"/>
    <property type="match status" value="1"/>
</dbReference>
<dbReference type="CDD" id="cd14498">
    <property type="entry name" value="DSP"/>
    <property type="match status" value="1"/>
</dbReference>
<name>A0A8J2SA45_9STRA</name>
<evidence type="ECO:0000313" key="3">
    <source>
        <dbReference type="EMBL" id="CAH0366387.1"/>
    </source>
</evidence>
<organism evidence="3 4">
    <name type="scientific">Pelagomonas calceolata</name>
    <dbReference type="NCBI Taxonomy" id="35677"/>
    <lineage>
        <taxon>Eukaryota</taxon>
        <taxon>Sar</taxon>
        <taxon>Stramenopiles</taxon>
        <taxon>Ochrophyta</taxon>
        <taxon>Pelagophyceae</taxon>
        <taxon>Pelagomonadales</taxon>
        <taxon>Pelagomonadaceae</taxon>
        <taxon>Pelagomonas</taxon>
    </lineage>
</organism>
<feature type="domain" description="Tyrosine-protein phosphatase" evidence="1">
    <location>
        <begin position="153"/>
        <end position="297"/>
    </location>
</feature>
<keyword evidence="4" id="KW-1185">Reference proteome</keyword>
<comment type="caution">
    <text evidence="3">The sequence shown here is derived from an EMBL/GenBank/DDBJ whole genome shotgun (WGS) entry which is preliminary data.</text>
</comment>
<dbReference type="Proteomes" id="UP000789595">
    <property type="component" value="Unassembled WGS sequence"/>
</dbReference>
<dbReference type="InterPro" id="IPR000340">
    <property type="entry name" value="Dual-sp_phosphatase_cat-dom"/>
</dbReference>
<feature type="domain" description="Tyrosine specific protein phosphatases" evidence="2">
    <location>
        <begin position="217"/>
        <end position="276"/>
    </location>
</feature>
<dbReference type="InterPro" id="IPR020422">
    <property type="entry name" value="TYR_PHOSPHATASE_DUAL_dom"/>
</dbReference>
<dbReference type="SUPFAM" id="SSF52799">
    <property type="entry name" value="(Phosphotyrosine protein) phosphatases II"/>
    <property type="match status" value="1"/>
</dbReference>
<dbReference type="PANTHER" id="PTHR46377">
    <property type="entry name" value="DUAL SPECIFICITY PROTEIN PHOSPHATASE 19"/>
    <property type="match status" value="1"/>
</dbReference>
<dbReference type="GO" id="GO:0008579">
    <property type="term" value="F:JUN kinase phosphatase activity"/>
    <property type="evidence" value="ECO:0007669"/>
    <property type="project" value="TreeGrafter"/>
</dbReference>
<dbReference type="PANTHER" id="PTHR46377:SF1">
    <property type="entry name" value="DUAL SPECIFICITY PROTEIN PHOSPHATASE 19"/>
    <property type="match status" value="1"/>
</dbReference>
<gene>
    <name evidence="3" type="ORF">PECAL_1P28790</name>
</gene>
<dbReference type="AlphaFoldDB" id="A0A8J2SA45"/>
<sequence length="326" mass="34762">MAEHGRAPRGSPGWAPAVGRRIAKNAAANAALLAPITGKSAHTLLYDDTMAASTLHVAAAAAKDKTKGKKAAGRLLMFAYVAAEALDDAEATSDAHVVAREAVDKLRMAVTNEDGDAACERAREAAAAALTDAGLGDEMRRRLKRARPGKFALVHQVLEYLYVGGWAALNDDCRVLREQKISRVCSVVTADTPRTLPAFVTHHLHVVCRDDENAPLANAFPQIAAFLDEARRAREIAYVHCGAGVSRACTSVAAYLIWSGSLSAGEALRIVQNRRPQCRPNAGFKKQLGAWAARCRGGEKPAICAASSQGRRRGTVVTVVRCDMSE</sequence>
<dbReference type="EMBL" id="CAKKNE010000001">
    <property type="protein sequence ID" value="CAH0366387.1"/>
    <property type="molecule type" value="Genomic_DNA"/>
</dbReference>
<proteinExistence type="predicted"/>
<dbReference type="SMART" id="SM00195">
    <property type="entry name" value="DSPc"/>
    <property type="match status" value="1"/>
</dbReference>
<evidence type="ECO:0000313" key="4">
    <source>
        <dbReference type="Proteomes" id="UP000789595"/>
    </source>
</evidence>
<dbReference type="PROSITE" id="PS50056">
    <property type="entry name" value="TYR_PHOSPHATASE_2"/>
    <property type="match status" value="1"/>
</dbReference>
<dbReference type="InterPro" id="IPR029021">
    <property type="entry name" value="Prot-tyrosine_phosphatase-like"/>
</dbReference>